<evidence type="ECO:0000313" key="7">
    <source>
        <dbReference type="EMBL" id="GHF49107.1"/>
    </source>
</evidence>
<accession>A0A8J3GWJ0</accession>
<dbReference type="InterPro" id="IPR030999">
    <property type="entry name" value="Thiosulf_SoxX"/>
</dbReference>
<feature type="chain" id="PRO_5035144546" description="Cytochrome c domain-containing protein" evidence="5">
    <location>
        <begin position="22"/>
        <end position="157"/>
    </location>
</feature>
<keyword evidence="3 4" id="KW-0408">Iron</keyword>
<dbReference type="Proteomes" id="UP000626220">
    <property type="component" value="Unassembled WGS sequence"/>
</dbReference>
<dbReference type="GO" id="GO:0009055">
    <property type="term" value="F:electron transfer activity"/>
    <property type="evidence" value="ECO:0007669"/>
    <property type="project" value="InterPro"/>
</dbReference>
<name>A0A8J3GWJ0_9RHOB</name>
<reference evidence="7" key="2">
    <citation type="submission" date="2020-09" db="EMBL/GenBank/DDBJ databases">
        <authorList>
            <person name="Sun Q."/>
            <person name="Kim S."/>
        </authorList>
    </citation>
    <scope>NUCLEOTIDE SEQUENCE</scope>
    <source>
        <strain evidence="7">KCTC 42650</strain>
    </source>
</reference>
<keyword evidence="2 4" id="KW-0479">Metal-binding</keyword>
<evidence type="ECO:0000256" key="4">
    <source>
        <dbReference type="PROSITE-ProRule" id="PRU00433"/>
    </source>
</evidence>
<organism evidence="7 8">
    <name type="scientific">Seohaeicola zhoushanensis</name>
    <dbReference type="NCBI Taxonomy" id="1569283"/>
    <lineage>
        <taxon>Bacteria</taxon>
        <taxon>Pseudomonadati</taxon>
        <taxon>Pseudomonadota</taxon>
        <taxon>Alphaproteobacteria</taxon>
        <taxon>Rhodobacterales</taxon>
        <taxon>Roseobacteraceae</taxon>
        <taxon>Seohaeicola</taxon>
    </lineage>
</organism>
<dbReference type="RefSeq" id="WP_189680019.1">
    <property type="nucleotide sequence ID" value="NZ_BNCJ01000004.1"/>
</dbReference>
<gene>
    <name evidence="7" type="ORF">GCM10017056_20860</name>
</gene>
<feature type="domain" description="Cytochrome c" evidence="6">
    <location>
        <begin position="23"/>
        <end position="156"/>
    </location>
</feature>
<keyword evidence="5" id="KW-0732">Signal</keyword>
<dbReference type="EMBL" id="BNCJ01000004">
    <property type="protein sequence ID" value="GHF49107.1"/>
    <property type="molecule type" value="Genomic_DNA"/>
</dbReference>
<dbReference type="InterPro" id="IPR036909">
    <property type="entry name" value="Cyt_c-like_dom_sf"/>
</dbReference>
<dbReference type="GO" id="GO:0046872">
    <property type="term" value="F:metal ion binding"/>
    <property type="evidence" value="ECO:0007669"/>
    <property type="project" value="UniProtKB-KW"/>
</dbReference>
<evidence type="ECO:0000256" key="1">
    <source>
        <dbReference type="ARBA" id="ARBA00022617"/>
    </source>
</evidence>
<comment type="caution">
    <text evidence="7">The sequence shown here is derived from an EMBL/GenBank/DDBJ whole genome shotgun (WGS) entry which is preliminary data.</text>
</comment>
<feature type="signal peptide" evidence="5">
    <location>
        <begin position="1"/>
        <end position="21"/>
    </location>
</feature>
<evidence type="ECO:0000256" key="2">
    <source>
        <dbReference type="ARBA" id="ARBA00022723"/>
    </source>
</evidence>
<keyword evidence="8" id="KW-1185">Reference proteome</keyword>
<evidence type="ECO:0000313" key="8">
    <source>
        <dbReference type="Proteomes" id="UP000626220"/>
    </source>
</evidence>
<dbReference type="PROSITE" id="PS51007">
    <property type="entry name" value="CYTC"/>
    <property type="match status" value="1"/>
</dbReference>
<evidence type="ECO:0000259" key="6">
    <source>
        <dbReference type="PROSITE" id="PS51007"/>
    </source>
</evidence>
<dbReference type="Pfam" id="PF00034">
    <property type="entry name" value="Cytochrom_C"/>
    <property type="match status" value="1"/>
</dbReference>
<dbReference type="SUPFAM" id="SSF46626">
    <property type="entry name" value="Cytochrome c"/>
    <property type="match status" value="1"/>
</dbReference>
<evidence type="ECO:0000256" key="5">
    <source>
        <dbReference type="SAM" id="SignalP"/>
    </source>
</evidence>
<protein>
    <recommendedName>
        <fullName evidence="6">Cytochrome c domain-containing protein</fullName>
    </recommendedName>
</protein>
<dbReference type="InterPro" id="IPR009056">
    <property type="entry name" value="Cyt_c-like_dom"/>
</dbReference>
<keyword evidence="1 4" id="KW-0349">Heme</keyword>
<dbReference type="NCBIfam" id="TIGR04485">
    <property type="entry name" value="thiosulf_SoxX"/>
    <property type="match status" value="1"/>
</dbReference>
<dbReference type="GO" id="GO:0020037">
    <property type="term" value="F:heme binding"/>
    <property type="evidence" value="ECO:0007669"/>
    <property type="project" value="InterPro"/>
</dbReference>
<reference evidence="7" key="1">
    <citation type="journal article" date="2014" name="Int. J. Syst. Evol. Microbiol.">
        <title>Complete genome sequence of Corynebacterium casei LMG S-19264T (=DSM 44701T), isolated from a smear-ripened cheese.</title>
        <authorList>
            <consortium name="US DOE Joint Genome Institute (JGI-PGF)"/>
            <person name="Walter F."/>
            <person name="Albersmeier A."/>
            <person name="Kalinowski J."/>
            <person name="Ruckert C."/>
        </authorList>
    </citation>
    <scope>NUCLEOTIDE SEQUENCE</scope>
    <source>
        <strain evidence="7">KCTC 42650</strain>
    </source>
</reference>
<proteinExistence type="predicted"/>
<sequence>MKKLMITAVAISALGAGVAMADGVVAPGDVKFEDGAVAMSLTGVPGDPSKASELMDRKFGNCIACHQISALDLPFPGEIGPPLDGAGSRWTEAQLRGIVSNAKMTFEDSMMPAFYKTEGYIRPGVAFTSKAPEGPLDPLLTAQQVEDVVAFLMTLKE</sequence>
<evidence type="ECO:0000256" key="3">
    <source>
        <dbReference type="ARBA" id="ARBA00023004"/>
    </source>
</evidence>
<dbReference type="AlphaFoldDB" id="A0A8J3GWJ0"/>
<dbReference type="Gene3D" id="1.10.760.10">
    <property type="entry name" value="Cytochrome c-like domain"/>
    <property type="match status" value="1"/>
</dbReference>